<evidence type="ECO:0000313" key="1">
    <source>
        <dbReference type="EMBL" id="GAA2138083.1"/>
    </source>
</evidence>
<accession>A0ABP5KVV7</accession>
<gene>
    <name evidence="1" type="ORF">GCM10009825_24280</name>
</gene>
<keyword evidence="2" id="KW-1185">Reference proteome</keyword>
<protein>
    <recommendedName>
        <fullName evidence="3">Asp23/Gls24 family envelope stress response protein</fullName>
    </recommendedName>
</protein>
<evidence type="ECO:0008006" key="3">
    <source>
        <dbReference type="Google" id="ProtNLM"/>
    </source>
</evidence>
<sequence>MTEPLLPGNGTPVAPPAAARSSGVLAPAAFSAASLPAQLREIILAVDGVTTVYPARPLWQTIAGAARSAVGGATPSPVDVTEAGTGTAVTTVKARIGVSGAYPAPDVARAVAAAVRQHFSPQPVSVEVAIVHIGGDQIGTN</sequence>
<dbReference type="RefSeq" id="WP_344365988.1">
    <property type="nucleotide sequence ID" value="NZ_BAAAQB010000034.1"/>
</dbReference>
<dbReference type="EMBL" id="BAAAQB010000034">
    <property type="protein sequence ID" value="GAA2138083.1"/>
    <property type="molecule type" value="Genomic_DNA"/>
</dbReference>
<organism evidence="1 2">
    <name type="scientific">Arthrobacter humicola</name>
    <dbReference type="NCBI Taxonomy" id="409291"/>
    <lineage>
        <taxon>Bacteria</taxon>
        <taxon>Bacillati</taxon>
        <taxon>Actinomycetota</taxon>
        <taxon>Actinomycetes</taxon>
        <taxon>Micrococcales</taxon>
        <taxon>Micrococcaceae</taxon>
        <taxon>Arthrobacter</taxon>
    </lineage>
</organism>
<reference evidence="2" key="1">
    <citation type="journal article" date="2019" name="Int. J. Syst. Evol. Microbiol.">
        <title>The Global Catalogue of Microorganisms (GCM) 10K type strain sequencing project: providing services to taxonomists for standard genome sequencing and annotation.</title>
        <authorList>
            <consortium name="The Broad Institute Genomics Platform"/>
            <consortium name="The Broad Institute Genome Sequencing Center for Infectious Disease"/>
            <person name="Wu L."/>
            <person name="Ma J."/>
        </authorList>
    </citation>
    <scope>NUCLEOTIDE SEQUENCE [LARGE SCALE GENOMIC DNA]</scope>
    <source>
        <strain evidence="2">JCM 15921</strain>
    </source>
</reference>
<evidence type="ECO:0000313" key="2">
    <source>
        <dbReference type="Proteomes" id="UP001500102"/>
    </source>
</evidence>
<name>A0ABP5KVV7_9MICC</name>
<dbReference type="Proteomes" id="UP001500102">
    <property type="component" value="Unassembled WGS sequence"/>
</dbReference>
<comment type="caution">
    <text evidence="1">The sequence shown here is derived from an EMBL/GenBank/DDBJ whole genome shotgun (WGS) entry which is preliminary data.</text>
</comment>
<proteinExistence type="predicted"/>